<feature type="compositionally biased region" description="Polar residues" evidence="1">
    <location>
        <begin position="198"/>
        <end position="211"/>
    </location>
</feature>
<feature type="region of interest" description="Disordered" evidence="1">
    <location>
        <begin position="381"/>
        <end position="426"/>
    </location>
</feature>
<evidence type="ECO:0000313" key="3">
    <source>
        <dbReference type="Proteomes" id="UP000046393"/>
    </source>
</evidence>
<accession>A0A0N5AKC9</accession>
<feature type="compositionally biased region" description="Polar residues" evidence="1">
    <location>
        <begin position="700"/>
        <end position="711"/>
    </location>
</feature>
<keyword evidence="2" id="KW-0472">Membrane</keyword>
<feature type="region of interest" description="Disordered" evidence="1">
    <location>
        <begin position="246"/>
        <end position="291"/>
    </location>
</feature>
<name>A0A0N5AKC9_9BILA</name>
<dbReference type="WBParaSite" id="SMUV_0000494601-mRNA-1">
    <property type="protein sequence ID" value="SMUV_0000494601-mRNA-1"/>
    <property type="gene ID" value="SMUV_0000494601"/>
</dbReference>
<keyword evidence="2" id="KW-0812">Transmembrane</keyword>
<feature type="compositionally biased region" description="Basic and acidic residues" evidence="1">
    <location>
        <begin position="388"/>
        <end position="426"/>
    </location>
</feature>
<proteinExistence type="predicted"/>
<feature type="region of interest" description="Disordered" evidence="1">
    <location>
        <begin position="855"/>
        <end position="924"/>
    </location>
</feature>
<dbReference type="Proteomes" id="UP000046393">
    <property type="component" value="Unplaced"/>
</dbReference>
<feature type="region of interest" description="Disordered" evidence="1">
    <location>
        <begin position="496"/>
        <end position="605"/>
    </location>
</feature>
<reference evidence="4" key="1">
    <citation type="submission" date="2017-02" db="UniProtKB">
        <authorList>
            <consortium name="WormBaseParasite"/>
        </authorList>
    </citation>
    <scope>IDENTIFICATION</scope>
</reference>
<feature type="compositionally biased region" description="Polar residues" evidence="1">
    <location>
        <begin position="718"/>
        <end position="735"/>
    </location>
</feature>
<feature type="compositionally biased region" description="Basic and acidic residues" evidence="1">
    <location>
        <begin position="736"/>
        <end position="760"/>
    </location>
</feature>
<evidence type="ECO:0000313" key="4">
    <source>
        <dbReference type="WBParaSite" id="SMUV_0000494601-mRNA-1"/>
    </source>
</evidence>
<feature type="compositionally biased region" description="Basic and acidic residues" evidence="1">
    <location>
        <begin position="539"/>
        <end position="563"/>
    </location>
</feature>
<feature type="region of interest" description="Disordered" evidence="1">
    <location>
        <begin position="184"/>
        <end position="223"/>
    </location>
</feature>
<sequence>MIEERKSSSRPQYQTSINGNVYQIRQQFDITGKVCVSLTPNTLSENEINNLAVMNGIDELHDTCKKTKFAEIGIQTSSASESRLPTTATDVTTPSKRNENVVAEYENDYLQHPQVFDNSSAEQQICSEDCSNLSSIQPETVLNDKQTDSETAVNNVSNVMSGNEPALNDKGTKISNTVYSTITSTMDSSETAPDKTDNSSQLESNTENNNAAVHKEDSENTISNETSKLNETIDDNSHDQSIIEKTDAVENLDNAENITKDQSTSDVSDANKPAVSEEQQHFSSTKEPVAGDKDRYWKVPSITIDTPEFHDQISNLVQTILDEVATHFVTSENDHFTGIEEKVPNEEELPVVVSDANPTHENAPYAGRCITTGKRVLKIKIDDDDEEGSKNKPEEIAEGDKQCKDETNKTVGEKAEAELGDEKRELETGEHALELAFINSEELVAQAISIAVIHQAQANQRPDSLSESEVNNNQQLSNTEKLETDHFDEMLYTDSHISSANSEKDQKSANELRDSLESQAVSSRNDIVSNGINNTDESEDKKDDLNMHEDNLITDNSKTELPDRNNGTNRSDADLVTTDTLHSHSLSPSPEQSDVTGDESGSNCNSKIQKEVESVKTDGVLCNNKSCKHDDNASIESSKNDLGSPPPDSSSDAPINQETEHHNAVAEGQEGDALNSLANETSPTNTKMALPEFNSKQFSDAYSDAPSSGVSISAPEANFSSSPNADSNKPESQNCKNDHVKMDSATDNKDASSTDNRSNDKFNPTIDGGAQKRATFIIDNSPSEPVQFAFNLDSEAEPPRSFHIREPSFDIEKVAPLPPLSLEPEQTDVIWKWQKLKSPAQNDCEKKNLLKISHLKVPPTDDGKNKSVEIKTTTSNERLKTTPEEAKEESEKKSVEKPKSEEEVSDANESVSKSKPKLEDKLQEISTSSCNHSVLTTIVPEKLSVVNREETSRNGEDLSRWMSIFRLRRHQCTTSVQQQDSLLSLTTEASEVEDESDAEGRTESLNYWARRIFLAKMIALLIPLSILLWLLHPFIIHRLSFLRAFILLMFF</sequence>
<feature type="compositionally biased region" description="Basic and acidic residues" evidence="1">
    <location>
        <begin position="859"/>
        <end position="869"/>
    </location>
</feature>
<feature type="compositionally biased region" description="Basic and acidic residues" evidence="1">
    <location>
        <begin position="877"/>
        <end position="902"/>
    </location>
</feature>
<feature type="compositionally biased region" description="Basic and acidic residues" evidence="1">
    <location>
        <begin position="502"/>
        <end position="516"/>
    </location>
</feature>
<feature type="compositionally biased region" description="Polar residues" evidence="1">
    <location>
        <begin position="462"/>
        <end position="479"/>
    </location>
</feature>
<organism evidence="3 4">
    <name type="scientific">Syphacia muris</name>
    <dbReference type="NCBI Taxonomy" id="451379"/>
    <lineage>
        <taxon>Eukaryota</taxon>
        <taxon>Metazoa</taxon>
        <taxon>Ecdysozoa</taxon>
        <taxon>Nematoda</taxon>
        <taxon>Chromadorea</taxon>
        <taxon>Rhabditida</taxon>
        <taxon>Spirurina</taxon>
        <taxon>Oxyuridomorpha</taxon>
        <taxon>Oxyuroidea</taxon>
        <taxon>Oxyuridae</taxon>
        <taxon>Syphacia</taxon>
    </lineage>
</organism>
<protein>
    <submittedName>
        <fullName evidence="4">Pecanex-like protein</fullName>
    </submittedName>
</protein>
<dbReference type="AlphaFoldDB" id="A0A0N5AKC9"/>
<feature type="region of interest" description="Disordered" evidence="1">
    <location>
        <begin position="700"/>
        <end position="768"/>
    </location>
</feature>
<feature type="compositionally biased region" description="Polar residues" evidence="1">
    <location>
        <begin position="517"/>
        <end position="535"/>
    </location>
</feature>
<evidence type="ECO:0000256" key="2">
    <source>
        <dbReference type="SAM" id="Phobius"/>
    </source>
</evidence>
<feature type="region of interest" description="Disordered" evidence="1">
    <location>
        <begin position="621"/>
        <end position="656"/>
    </location>
</feature>
<keyword evidence="3" id="KW-1185">Reference proteome</keyword>
<feature type="region of interest" description="Disordered" evidence="1">
    <location>
        <begin position="462"/>
        <end position="484"/>
    </location>
</feature>
<keyword evidence="2" id="KW-1133">Transmembrane helix</keyword>
<feature type="transmembrane region" description="Helical" evidence="2">
    <location>
        <begin position="1012"/>
        <end position="1031"/>
    </location>
</feature>
<feature type="compositionally biased region" description="Polar residues" evidence="1">
    <location>
        <begin position="254"/>
        <end position="268"/>
    </location>
</feature>
<evidence type="ECO:0000256" key="1">
    <source>
        <dbReference type="SAM" id="MobiDB-lite"/>
    </source>
</evidence>
<feature type="compositionally biased region" description="Polar residues" evidence="1">
    <location>
        <begin position="577"/>
        <end position="605"/>
    </location>
</feature>